<dbReference type="EMBL" id="JBCEWA010000016">
    <property type="protein sequence ID" value="MEL5989605.1"/>
    <property type="molecule type" value="Genomic_DNA"/>
</dbReference>
<evidence type="ECO:0000313" key="5">
    <source>
        <dbReference type="Proteomes" id="UP001398420"/>
    </source>
</evidence>
<evidence type="ECO:0000256" key="2">
    <source>
        <dbReference type="ARBA" id="ARBA00023315"/>
    </source>
</evidence>
<dbReference type="Gene3D" id="3.40.630.30">
    <property type="match status" value="1"/>
</dbReference>
<reference evidence="4 5" key="1">
    <citation type="submission" date="2024-04" db="EMBL/GenBank/DDBJ databases">
        <authorList>
            <person name="Wu Y.S."/>
            <person name="Zhang L."/>
        </authorList>
    </citation>
    <scope>NUCLEOTIDE SEQUENCE [LARGE SCALE GENOMIC DNA]</scope>
    <source>
        <strain evidence="4 5">KG-01</strain>
    </source>
</reference>
<dbReference type="Proteomes" id="UP001398420">
    <property type="component" value="Unassembled WGS sequence"/>
</dbReference>
<dbReference type="Pfam" id="PF13673">
    <property type="entry name" value="Acetyltransf_10"/>
    <property type="match status" value="1"/>
</dbReference>
<sequence>MYIRQVEEKDLSMLVEIEQQGFTPEEAATKEAFIQRIQQIPDTFLVAESAGEIVGYVNGPVISKRYITDDLFTETMHNPHEGGYASILGLAVSKKARKQGIAAKLLKVFEEQAKKHKRQGVTLTCKAELIPFYEHLGYTNEGIAESVHGGVVWYNMVKEFV</sequence>
<dbReference type="CDD" id="cd04301">
    <property type="entry name" value="NAT_SF"/>
    <property type="match status" value="1"/>
</dbReference>
<keyword evidence="2 4" id="KW-0012">Acyltransferase</keyword>
<dbReference type="InterPro" id="IPR051635">
    <property type="entry name" value="SNAT-like"/>
</dbReference>
<evidence type="ECO:0000259" key="3">
    <source>
        <dbReference type="PROSITE" id="PS51186"/>
    </source>
</evidence>
<dbReference type="EC" id="2.3.1.-" evidence="4"/>
<comment type="caution">
    <text evidence="4">The sequence shown here is derived from an EMBL/GenBank/DDBJ whole genome shotgun (WGS) entry which is preliminary data.</text>
</comment>
<name>A0ABU9LQS2_9BACL</name>
<dbReference type="GO" id="GO:0016746">
    <property type="term" value="F:acyltransferase activity"/>
    <property type="evidence" value="ECO:0007669"/>
    <property type="project" value="UniProtKB-KW"/>
</dbReference>
<evidence type="ECO:0000313" key="4">
    <source>
        <dbReference type="EMBL" id="MEL5989605.1"/>
    </source>
</evidence>
<proteinExistence type="predicted"/>
<keyword evidence="5" id="KW-1185">Reference proteome</keyword>
<dbReference type="PROSITE" id="PS51186">
    <property type="entry name" value="GNAT"/>
    <property type="match status" value="1"/>
</dbReference>
<keyword evidence="1 4" id="KW-0808">Transferase</keyword>
<accession>A0ABU9LQS2</accession>
<dbReference type="RefSeq" id="WP_087682533.1">
    <property type="nucleotide sequence ID" value="NZ_JBBCRB010000001.1"/>
</dbReference>
<feature type="domain" description="N-acetyltransferase" evidence="3">
    <location>
        <begin position="1"/>
        <end position="161"/>
    </location>
</feature>
<organism evidence="4 5">
    <name type="scientific">Kurthia gibsonii</name>
    <dbReference type="NCBI Taxonomy" id="33946"/>
    <lineage>
        <taxon>Bacteria</taxon>
        <taxon>Bacillati</taxon>
        <taxon>Bacillota</taxon>
        <taxon>Bacilli</taxon>
        <taxon>Bacillales</taxon>
        <taxon>Caryophanaceae</taxon>
        <taxon>Kurthia</taxon>
    </lineage>
</organism>
<gene>
    <name evidence="4" type="ORF">AAF454_14465</name>
</gene>
<dbReference type="PANTHER" id="PTHR10908:SF0">
    <property type="entry name" value="SEROTONIN N-ACETYLTRANSFERASE"/>
    <property type="match status" value="1"/>
</dbReference>
<dbReference type="InterPro" id="IPR016181">
    <property type="entry name" value="Acyl_CoA_acyltransferase"/>
</dbReference>
<protein>
    <submittedName>
        <fullName evidence="4">GNAT family N-acetyltransferase</fullName>
        <ecNumber evidence="4">2.3.1.-</ecNumber>
    </submittedName>
</protein>
<dbReference type="PANTHER" id="PTHR10908">
    <property type="entry name" value="SEROTONIN N-ACETYLTRANSFERASE"/>
    <property type="match status" value="1"/>
</dbReference>
<dbReference type="SUPFAM" id="SSF55729">
    <property type="entry name" value="Acyl-CoA N-acyltransferases (Nat)"/>
    <property type="match status" value="1"/>
</dbReference>
<evidence type="ECO:0000256" key="1">
    <source>
        <dbReference type="ARBA" id="ARBA00022679"/>
    </source>
</evidence>
<dbReference type="InterPro" id="IPR000182">
    <property type="entry name" value="GNAT_dom"/>
</dbReference>